<dbReference type="PANTHER" id="PTHR22974">
    <property type="entry name" value="MIXED LINEAGE PROTEIN KINASE"/>
    <property type="match status" value="1"/>
</dbReference>
<keyword evidence="3" id="KW-0547">Nucleotide-binding</keyword>
<evidence type="ECO:0000256" key="4">
    <source>
        <dbReference type="ARBA" id="ARBA00022777"/>
    </source>
</evidence>
<dbReference type="FunFam" id="3.30.200.20:FF:000131">
    <property type="entry name" value="Dual specificity protein kinase TTK"/>
    <property type="match status" value="1"/>
</dbReference>
<evidence type="ECO:0000256" key="3">
    <source>
        <dbReference type="ARBA" id="ARBA00022741"/>
    </source>
</evidence>
<feature type="compositionally biased region" description="Low complexity" evidence="6">
    <location>
        <begin position="373"/>
        <end position="382"/>
    </location>
</feature>
<dbReference type="AlphaFoldDB" id="A0A5K3EWZ2"/>
<dbReference type="GO" id="GO:0005634">
    <property type="term" value="C:nucleus"/>
    <property type="evidence" value="ECO:0007669"/>
    <property type="project" value="TreeGrafter"/>
</dbReference>
<dbReference type="SUPFAM" id="SSF56112">
    <property type="entry name" value="Protein kinase-like (PK-like)"/>
    <property type="match status" value="1"/>
</dbReference>
<dbReference type="Gene3D" id="1.10.510.10">
    <property type="entry name" value="Transferase(Phosphotransferase) domain 1"/>
    <property type="match status" value="1"/>
</dbReference>
<dbReference type="SMART" id="SM00220">
    <property type="entry name" value="S_TKc"/>
    <property type="match status" value="1"/>
</dbReference>
<keyword evidence="2" id="KW-0808">Transferase</keyword>
<dbReference type="GO" id="GO:0004712">
    <property type="term" value="F:protein serine/threonine/tyrosine kinase activity"/>
    <property type="evidence" value="ECO:0007669"/>
    <property type="project" value="TreeGrafter"/>
</dbReference>
<dbReference type="Gene3D" id="1.25.40.10">
    <property type="entry name" value="Tetratricopeptide repeat domain"/>
    <property type="match status" value="1"/>
</dbReference>
<evidence type="ECO:0000256" key="5">
    <source>
        <dbReference type="ARBA" id="ARBA00022840"/>
    </source>
</evidence>
<dbReference type="InterPro" id="IPR008271">
    <property type="entry name" value="Ser/Thr_kinase_AS"/>
</dbReference>
<accession>A0A5K3EWZ2</accession>
<reference evidence="8" key="1">
    <citation type="submission" date="2019-11" db="UniProtKB">
        <authorList>
            <consortium name="WormBaseParasite"/>
        </authorList>
    </citation>
    <scope>IDENTIFICATION</scope>
</reference>
<dbReference type="PROSITE" id="PS00108">
    <property type="entry name" value="PROTEIN_KINASE_ST"/>
    <property type="match status" value="1"/>
</dbReference>
<sequence length="691" mass="77443">MSISELLKVPKPLLKECPFSSNVPAHWLNYLNKAEEEIRNGRPSYEENFLLPVYDYAIETLPELWRDESYTAIMIRLALLKGTESLDDVSQFLSVLNINAPSNTRLMVALAHYYTVLGNTSRAETILKRAKANATCDLDKCLLEKAVEWRQRGLSFRPLMGIYDYVPFISGAWGNRLGKDLSAHEGLFPELKERPKLQTNIARLQNEDNESLSSDKIGFSDSESSMEIGTPERPSPVKRLPVAPFHPTPRPLHRIGEEDEEEDDENLTVQMSSQPSADFQTIEMNSHPSLFDEDSSVVQMSSQPSTAADECETAVQVIPNATKPQSITIDDSNKENLSQPLHIRARKSCEKESIQDNEAHLRNQRKPLMSRVAPASPQSSASSLEEDPICALVSKSTVSVEGEKFVFLRQIARGGFSTVYCVMNKDRELRALKRVELASASSDVLAVCENEVRLLLSLRDSGRVIALYSYELSSNHLVMVLELAEQDLKSHLKLRQENGPLSYPVITFFWTEMLACVKVIHDRPSTVAALFSSFVCVGIVHLDLKPENFVIVRGMLKLIDLGISQRLPVDCTHMDLQQPMGSIIYMSPEQLTCIASGSSTHPASTRGDNEPKVRLKTDVWSLGVILYEMVHGRAPFGRTHQAAIMTAIISPNFPIPFPHVINPKIDKALKRCLVRDIRQRASLNDLLEMYS</sequence>
<dbReference type="InterPro" id="IPR011009">
    <property type="entry name" value="Kinase-like_dom_sf"/>
</dbReference>
<dbReference type="GO" id="GO:0007059">
    <property type="term" value="P:chromosome segregation"/>
    <property type="evidence" value="ECO:0007669"/>
    <property type="project" value="TreeGrafter"/>
</dbReference>
<dbReference type="Pfam" id="PF00069">
    <property type="entry name" value="Pkinase"/>
    <property type="match status" value="1"/>
</dbReference>
<evidence type="ECO:0000256" key="2">
    <source>
        <dbReference type="ARBA" id="ARBA00022679"/>
    </source>
</evidence>
<feature type="region of interest" description="Disordered" evidence="6">
    <location>
        <begin position="206"/>
        <end position="252"/>
    </location>
</feature>
<dbReference type="GO" id="GO:0004674">
    <property type="term" value="F:protein serine/threonine kinase activity"/>
    <property type="evidence" value="ECO:0007669"/>
    <property type="project" value="UniProtKB-KW"/>
</dbReference>
<dbReference type="WBParaSite" id="MCU_003663-RC">
    <property type="protein sequence ID" value="MCU_003663-RC"/>
    <property type="gene ID" value="MCU_003663"/>
</dbReference>
<evidence type="ECO:0000313" key="8">
    <source>
        <dbReference type="WBParaSite" id="MCU_003663-RC"/>
    </source>
</evidence>
<dbReference type="PANTHER" id="PTHR22974:SF21">
    <property type="entry name" value="DUAL SPECIFICITY PROTEIN KINASE TTK"/>
    <property type="match status" value="1"/>
</dbReference>
<protein>
    <submittedName>
        <fullName evidence="8">Protein kinase domain-containing protein</fullName>
    </submittedName>
</protein>
<proteinExistence type="predicted"/>
<dbReference type="GO" id="GO:0007094">
    <property type="term" value="P:mitotic spindle assembly checkpoint signaling"/>
    <property type="evidence" value="ECO:0007669"/>
    <property type="project" value="TreeGrafter"/>
</dbReference>
<evidence type="ECO:0000256" key="1">
    <source>
        <dbReference type="ARBA" id="ARBA00022527"/>
    </source>
</evidence>
<dbReference type="GO" id="GO:0005524">
    <property type="term" value="F:ATP binding"/>
    <property type="evidence" value="ECO:0007669"/>
    <property type="project" value="UniProtKB-KW"/>
</dbReference>
<dbReference type="InterPro" id="IPR011990">
    <property type="entry name" value="TPR-like_helical_dom_sf"/>
</dbReference>
<dbReference type="GO" id="GO:0034501">
    <property type="term" value="P:protein localization to kinetochore"/>
    <property type="evidence" value="ECO:0007669"/>
    <property type="project" value="TreeGrafter"/>
</dbReference>
<keyword evidence="4" id="KW-0418">Kinase</keyword>
<evidence type="ECO:0000256" key="6">
    <source>
        <dbReference type="SAM" id="MobiDB-lite"/>
    </source>
</evidence>
<dbReference type="GO" id="GO:0033316">
    <property type="term" value="P:meiotic spindle assembly checkpoint signaling"/>
    <property type="evidence" value="ECO:0007669"/>
    <property type="project" value="TreeGrafter"/>
</dbReference>
<dbReference type="InterPro" id="IPR000719">
    <property type="entry name" value="Prot_kinase_dom"/>
</dbReference>
<dbReference type="PROSITE" id="PS50011">
    <property type="entry name" value="PROTEIN_KINASE_DOM"/>
    <property type="match status" value="1"/>
</dbReference>
<feature type="domain" description="Protein kinase" evidence="7">
    <location>
        <begin position="405"/>
        <end position="691"/>
    </location>
</feature>
<keyword evidence="5" id="KW-0067">ATP-binding</keyword>
<feature type="region of interest" description="Disordered" evidence="6">
    <location>
        <begin position="363"/>
        <end position="382"/>
    </location>
</feature>
<dbReference type="GO" id="GO:0000776">
    <property type="term" value="C:kinetochore"/>
    <property type="evidence" value="ECO:0007669"/>
    <property type="project" value="TreeGrafter"/>
</dbReference>
<organism evidence="8">
    <name type="scientific">Mesocestoides corti</name>
    <name type="common">Flatworm</name>
    <dbReference type="NCBI Taxonomy" id="53468"/>
    <lineage>
        <taxon>Eukaryota</taxon>
        <taxon>Metazoa</taxon>
        <taxon>Spiralia</taxon>
        <taxon>Lophotrochozoa</taxon>
        <taxon>Platyhelminthes</taxon>
        <taxon>Cestoda</taxon>
        <taxon>Eucestoda</taxon>
        <taxon>Cyclophyllidea</taxon>
        <taxon>Mesocestoididae</taxon>
        <taxon>Mesocestoides</taxon>
    </lineage>
</organism>
<evidence type="ECO:0000259" key="7">
    <source>
        <dbReference type="PROSITE" id="PS50011"/>
    </source>
</evidence>
<dbReference type="Gene3D" id="3.30.200.20">
    <property type="entry name" value="Phosphorylase Kinase, domain 1"/>
    <property type="match status" value="1"/>
</dbReference>
<name>A0A5K3EWZ2_MESCO</name>
<keyword evidence="1" id="KW-0723">Serine/threonine-protein kinase</keyword>